<dbReference type="STRING" id="1499967.U27_02032"/>
<keyword evidence="2 4" id="KW-0808">Transferase</keyword>
<keyword evidence="3" id="KW-0949">S-adenosyl-L-methionine</keyword>
<dbReference type="EMBL" id="DF820463">
    <property type="protein sequence ID" value="GAK55200.1"/>
    <property type="molecule type" value="Genomic_DNA"/>
</dbReference>
<sequence length="67" mass="7570">MVWGGGKFSHLAWLLPLLPPMHSYCEPFAGSVTVLLNGKKFSGQPTIWGILCKRNYWQHDGLMKLVL</sequence>
<dbReference type="InterPro" id="IPR029063">
    <property type="entry name" value="SAM-dependent_MTases_sf"/>
</dbReference>
<organism evidence="4">
    <name type="scientific">Vecturithrix granuli</name>
    <dbReference type="NCBI Taxonomy" id="1499967"/>
    <lineage>
        <taxon>Bacteria</taxon>
        <taxon>Candidatus Moduliflexota</taxon>
        <taxon>Candidatus Vecturitrichia</taxon>
        <taxon>Candidatus Vecturitrichales</taxon>
        <taxon>Candidatus Vecturitrichaceae</taxon>
        <taxon>Candidatus Vecturithrix</taxon>
    </lineage>
</organism>
<reference evidence="4" key="1">
    <citation type="journal article" date="2015" name="PeerJ">
        <title>First genomic representation of candidate bacterial phylum KSB3 points to enhanced environmental sensing as a trigger of wastewater bulking.</title>
        <authorList>
            <person name="Sekiguchi Y."/>
            <person name="Ohashi A."/>
            <person name="Parks D.H."/>
            <person name="Yamauchi T."/>
            <person name="Tyson G.W."/>
            <person name="Hugenholtz P."/>
        </authorList>
    </citation>
    <scope>NUCLEOTIDE SEQUENCE [LARGE SCALE GENOMIC DNA]</scope>
</reference>
<evidence type="ECO:0000256" key="3">
    <source>
        <dbReference type="ARBA" id="ARBA00022691"/>
    </source>
</evidence>
<evidence type="ECO:0000256" key="2">
    <source>
        <dbReference type="ARBA" id="ARBA00022679"/>
    </source>
</evidence>
<keyword evidence="1 4" id="KW-0489">Methyltransferase</keyword>
<dbReference type="Gene3D" id="3.40.50.150">
    <property type="entry name" value="Vaccinia Virus protein VP39"/>
    <property type="match status" value="1"/>
</dbReference>
<dbReference type="Proteomes" id="UP000030661">
    <property type="component" value="Unassembled WGS sequence"/>
</dbReference>
<evidence type="ECO:0000313" key="4">
    <source>
        <dbReference type="EMBL" id="GAK55200.1"/>
    </source>
</evidence>
<dbReference type="SUPFAM" id="SSF53335">
    <property type="entry name" value="S-adenosyl-L-methionine-dependent methyltransferases"/>
    <property type="match status" value="1"/>
</dbReference>
<dbReference type="GO" id="GO:0032259">
    <property type="term" value="P:methylation"/>
    <property type="evidence" value="ECO:0007669"/>
    <property type="project" value="UniProtKB-KW"/>
</dbReference>
<evidence type="ECO:0000256" key="1">
    <source>
        <dbReference type="ARBA" id="ARBA00022603"/>
    </source>
</evidence>
<name>A0A0S6W6D6_VECG1</name>
<proteinExistence type="predicted"/>
<dbReference type="Pfam" id="PF02086">
    <property type="entry name" value="MethyltransfD12"/>
    <property type="match status" value="1"/>
</dbReference>
<keyword evidence="5" id="KW-1185">Reference proteome</keyword>
<dbReference type="AlphaFoldDB" id="A0A0S6W6D6"/>
<dbReference type="GO" id="GO:0009307">
    <property type="term" value="P:DNA restriction-modification system"/>
    <property type="evidence" value="ECO:0007669"/>
    <property type="project" value="InterPro"/>
</dbReference>
<dbReference type="GO" id="GO:0009007">
    <property type="term" value="F:site-specific DNA-methyltransferase (adenine-specific) activity"/>
    <property type="evidence" value="ECO:0007669"/>
    <property type="project" value="UniProtKB-EC"/>
</dbReference>
<accession>A0A0S6W6D6</accession>
<evidence type="ECO:0000313" key="5">
    <source>
        <dbReference type="Proteomes" id="UP000030661"/>
    </source>
</evidence>
<gene>
    <name evidence="4" type="ORF">U27_02032</name>
</gene>
<dbReference type="InterPro" id="IPR012327">
    <property type="entry name" value="MeTrfase_D12"/>
</dbReference>
<dbReference type="HOGENOM" id="CLU_2803725_0_0_0"/>
<protein>
    <submittedName>
        <fullName evidence="4">Methyltransferase</fullName>
    </submittedName>
</protein>